<proteinExistence type="predicted"/>
<dbReference type="EMBL" id="DF973633">
    <property type="protein sequence ID" value="GAU36558.1"/>
    <property type="molecule type" value="Genomic_DNA"/>
</dbReference>
<reference evidence="2" key="1">
    <citation type="journal article" date="2017" name="Front. Plant Sci.">
        <title>Climate Clever Clovers: New Paradigm to Reduce the Environmental Footprint of Ruminants by Breeding Low Methanogenic Forages Utilizing Haplotype Variation.</title>
        <authorList>
            <person name="Kaur P."/>
            <person name="Appels R."/>
            <person name="Bayer P.E."/>
            <person name="Keeble-Gagnere G."/>
            <person name="Wang J."/>
            <person name="Hirakawa H."/>
            <person name="Shirasawa K."/>
            <person name="Vercoe P."/>
            <person name="Stefanova K."/>
            <person name="Durmic Z."/>
            <person name="Nichols P."/>
            <person name="Revell C."/>
            <person name="Isobe S.N."/>
            <person name="Edwards D."/>
            <person name="Erskine W."/>
        </authorList>
    </citation>
    <scope>NUCLEOTIDE SEQUENCE [LARGE SCALE GENOMIC DNA]</scope>
    <source>
        <strain evidence="2">cv. Daliak</strain>
    </source>
</reference>
<evidence type="ECO:0000313" key="2">
    <source>
        <dbReference type="Proteomes" id="UP000242715"/>
    </source>
</evidence>
<dbReference type="Proteomes" id="UP000242715">
    <property type="component" value="Unassembled WGS sequence"/>
</dbReference>
<protein>
    <submittedName>
        <fullName evidence="1">Uncharacterized protein</fullName>
    </submittedName>
</protein>
<sequence length="57" mass="6589">MHCWFELLSLLNELLCFTVAVTLYRYNFDYLCPSASVQNLASQPQVFGLSPSFRLKL</sequence>
<name>A0A2Z6MVH5_TRISU</name>
<keyword evidence="2" id="KW-1185">Reference proteome</keyword>
<dbReference type="AlphaFoldDB" id="A0A2Z6MVH5"/>
<organism evidence="1 2">
    <name type="scientific">Trifolium subterraneum</name>
    <name type="common">Subterranean clover</name>
    <dbReference type="NCBI Taxonomy" id="3900"/>
    <lineage>
        <taxon>Eukaryota</taxon>
        <taxon>Viridiplantae</taxon>
        <taxon>Streptophyta</taxon>
        <taxon>Embryophyta</taxon>
        <taxon>Tracheophyta</taxon>
        <taxon>Spermatophyta</taxon>
        <taxon>Magnoliopsida</taxon>
        <taxon>eudicotyledons</taxon>
        <taxon>Gunneridae</taxon>
        <taxon>Pentapetalae</taxon>
        <taxon>rosids</taxon>
        <taxon>fabids</taxon>
        <taxon>Fabales</taxon>
        <taxon>Fabaceae</taxon>
        <taxon>Papilionoideae</taxon>
        <taxon>50 kb inversion clade</taxon>
        <taxon>NPAAA clade</taxon>
        <taxon>Hologalegina</taxon>
        <taxon>IRL clade</taxon>
        <taxon>Trifolieae</taxon>
        <taxon>Trifolium</taxon>
    </lineage>
</organism>
<accession>A0A2Z6MVH5</accession>
<evidence type="ECO:0000313" key="1">
    <source>
        <dbReference type="EMBL" id="GAU36558.1"/>
    </source>
</evidence>
<gene>
    <name evidence="1" type="ORF">TSUD_277640</name>
</gene>